<gene>
    <name evidence="4" type="ORF">WJX73_010650</name>
</gene>
<dbReference type="PANTHER" id="PTHR43841">
    <property type="entry name" value="3-HYDROXYACYL-THIOESTER DEHYDRATASE HTDX-RELATED"/>
    <property type="match status" value="1"/>
</dbReference>
<evidence type="ECO:0000256" key="1">
    <source>
        <dbReference type="SAM" id="MobiDB-lite"/>
    </source>
</evidence>
<dbReference type="PANTHER" id="PTHR43841:SF3">
    <property type="entry name" value="(3R)-HYDROXYACYL-ACP DEHYDRATASE SUBUNIT HADB"/>
    <property type="match status" value="1"/>
</dbReference>
<keyword evidence="5" id="KW-1185">Reference proteome</keyword>
<dbReference type="InterPro" id="IPR029069">
    <property type="entry name" value="HotDog_dom_sf"/>
</dbReference>
<protein>
    <recommendedName>
        <fullName evidence="3">MaoC-like domain-containing protein</fullName>
    </recommendedName>
</protein>
<dbReference type="AlphaFoldDB" id="A0AAW1NXW7"/>
<organism evidence="4 5">
    <name type="scientific">Symbiochloris irregularis</name>
    <dbReference type="NCBI Taxonomy" id="706552"/>
    <lineage>
        <taxon>Eukaryota</taxon>
        <taxon>Viridiplantae</taxon>
        <taxon>Chlorophyta</taxon>
        <taxon>core chlorophytes</taxon>
        <taxon>Trebouxiophyceae</taxon>
        <taxon>Trebouxiales</taxon>
        <taxon>Trebouxiaceae</taxon>
        <taxon>Symbiochloris</taxon>
    </lineage>
</organism>
<dbReference type="InterPro" id="IPR002539">
    <property type="entry name" value="MaoC-like_dom"/>
</dbReference>
<evidence type="ECO:0000313" key="4">
    <source>
        <dbReference type="EMBL" id="KAK9798994.1"/>
    </source>
</evidence>
<dbReference type="Pfam" id="PF01575">
    <property type="entry name" value="MaoC_dehydratas"/>
    <property type="match status" value="1"/>
</dbReference>
<feature type="transmembrane region" description="Helical" evidence="2">
    <location>
        <begin position="6"/>
        <end position="29"/>
    </location>
</feature>
<keyword evidence="2" id="KW-1133">Transmembrane helix</keyword>
<feature type="region of interest" description="Disordered" evidence="1">
    <location>
        <begin position="365"/>
        <end position="389"/>
    </location>
</feature>
<dbReference type="EMBL" id="JALJOQ010000093">
    <property type="protein sequence ID" value="KAK9798994.1"/>
    <property type="molecule type" value="Genomic_DNA"/>
</dbReference>
<proteinExistence type="predicted"/>
<keyword evidence="2" id="KW-0472">Membrane</keyword>
<name>A0AAW1NXW7_9CHLO</name>
<dbReference type="CDD" id="cd03441">
    <property type="entry name" value="R_hydratase_like"/>
    <property type="match status" value="1"/>
</dbReference>
<dbReference type="Proteomes" id="UP001465755">
    <property type="component" value="Unassembled WGS sequence"/>
</dbReference>
<keyword evidence="2" id="KW-0812">Transmembrane</keyword>
<comment type="caution">
    <text evidence="4">The sequence shown here is derived from an EMBL/GenBank/DDBJ whole genome shotgun (WGS) entry which is preliminary data.</text>
</comment>
<evidence type="ECO:0000256" key="2">
    <source>
        <dbReference type="SAM" id="Phobius"/>
    </source>
</evidence>
<dbReference type="SUPFAM" id="SSF54637">
    <property type="entry name" value="Thioesterase/thiol ester dehydrase-isomerase"/>
    <property type="match status" value="1"/>
</dbReference>
<accession>A0AAW1NXW7</accession>
<sequence length="389" mass="43052">MEFGTFQIVAVILILIFVIIRAVVSVLYAQGKYMQDADMKIDEWPDLGPIYVRHFLRLLFLPRKLGPKHRIKKVTMTVKKPHQTTPKDHAAFTKLCQPQLIQKLIDDSSGGDALGTILFLTVKTFRLQLTLLGNTHYPLSAIGSVMSSYRALLLRRIEGSEPLTIRAELDSQFRFTERGNVEIDTYVQATDAAGKLVWTDVTTFTIKMGKKAKRAPIPPAKPEPDLSAFPHTQEWQWSEDAGPSFAKLNGDRNPIHMRPAFAALFGFRSSIAHGQHVLARVHDIIGCSAHWGSKGAQYPQAISATFKRPAFLPGQLKCSWGETTTSQTLEFQGLDVVCQKPVEFVVSEVPHGRALVLGYIFGQGKTTKSEAPPEATEDSAKVAEAAASE</sequence>
<dbReference type="Gene3D" id="3.10.129.10">
    <property type="entry name" value="Hotdog Thioesterase"/>
    <property type="match status" value="1"/>
</dbReference>
<evidence type="ECO:0000313" key="5">
    <source>
        <dbReference type="Proteomes" id="UP001465755"/>
    </source>
</evidence>
<reference evidence="4 5" key="1">
    <citation type="journal article" date="2024" name="Nat. Commun.">
        <title>Phylogenomics reveals the evolutionary origins of lichenization in chlorophyte algae.</title>
        <authorList>
            <person name="Puginier C."/>
            <person name="Libourel C."/>
            <person name="Otte J."/>
            <person name="Skaloud P."/>
            <person name="Haon M."/>
            <person name="Grisel S."/>
            <person name="Petersen M."/>
            <person name="Berrin J.G."/>
            <person name="Delaux P.M."/>
            <person name="Dal Grande F."/>
            <person name="Keller J."/>
        </authorList>
    </citation>
    <scope>NUCLEOTIDE SEQUENCE [LARGE SCALE GENOMIC DNA]</scope>
    <source>
        <strain evidence="4 5">SAG 2036</strain>
    </source>
</reference>
<evidence type="ECO:0000259" key="3">
    <source>
        <dbReference type="Pfam" id="PF01575"/>
    </source>
</evidence>
<feature type="domain" description="MaoC-like" evidence="3">
    <location>
        <begin position="237"/>
        <end position="317"/>
    </location>
</feature>